<dbReference type="AlphaFoldDB" id="A0A1X7RWG1"/>
<dbReference type="InterPro" id="IPR000109">
    <property type="entry name" value="POT_fam"/>
</dbReference>
<dbReference type="PANTHER" id="PTHR11654">
    <property type="entry name" value="OLIGOPEPTIDE TRANSPORTER-RELATED"/>
    <property type="match status" value="1"/>
</dbReference>
<sequence length="580" mass="63741">MDLFRRWAAGSSSAQSPTDRGTYELVGQPVTGSSRRIVANDAFKDTVPESEDFDGNAVNNPVGDGPTEEELRTLRKVADRLPWAAFLVAIVELCERFTYYGISGPFQNYISNSYHDPSGLPGAIGLDQKGATALTNFFQFWCYVTPILGAVIADSFLGKYWTIYYFSIIYAVGVLILFLTSLPIAIENGYALGGLVAAMIVIGLGTGGIKSNVSPMIAEQCITTKQFVRTTARGERVIVDPALTIQRIYMVFYMCINIGSLSSILTTNMELHIGFWSAYLLCFFTFLAGFATLIMGKENYIMHPPKGSVIPQALRVCWIGLKNRSLDAAKPEYLHTTPGTRLNVPWDGVFVEEVRRALSACKVFLFFPVYWLVQGQMVNNLVSQAGQMQLHGIPNDVMSNIDPLTIIVFIPLCDRFLYPALRKAGIAFKPITRMFAGFVFAAAAMAYAAFVQRAIYNAGPCYTAPLACDAGKLPEGRYRPNEVHVAAQVPAFLFIGLSEIFAAVTGLEYAFTQAPASMKSFIMSMFLLTTAFGAVMGGIISPLAVDPTLLWMYIGLAMVALVAGVFFWRTFKHLNDFEDS</sequence>
<evidence type="ECO:0000256" key="1">
    <source>
        <dbReference type="ARBA" id="ARBA00004141"/>
    </source>
</evidence>
<dbReference type="GO" id="GO:0071916">
    <property type="term" value="F:dipeptide transmembrane transporter activity"/>
    <property type="evidence" value="ECO:0007669"/>
    <property type="project" value="UniProtKB-ARBA"/>
</dbReference>
<evidence type="ECO:0008006" key="11">
    <source>
        <dbReference type="Google" id="ProtNLM"/>
    </source>
</evidence>
<dbReference type="PROSITE" id="PS01022">
    <property type="entry name" value="PTR2_1"/>
    <property type="match status" value="1"/>
</dbReference>
<feature type="transmembrane region" description="Helical" evidence="8">
    <location>
        <begin position="521"/>
        <end position="544"/>
    </location>
</feature>
<dbReference type="Gene3D" id="1.20.1250.20">
    <property type="entry name" value="MFS general substrate transporter like domains"/>
    <property type="match status" value="1"/>
</dbReference>
<keyword evidence="4 7" id="KW-0812">Transmembrane</keyword>
<organism evidence="9 10">
    <name type="scientific">Zymoseptoria tritici (strain ST99CH_3D7)</name>
    <dbReference type="NCBI Taxonomy" id="1276538"/>
    <lineage>
        <taxon>Eukaryota</taxon>
        <taxon>Fungi</taxon>
        <taxon>Dikarya</taxon>
        <taxon>Ascomycota</taxon>
        <taxon>Pezizomycotina</taxon>
        <taxon>Dothideomycetes</taxon>
        <taxon>Dothideomycetidae</taxon>
        <taxon>Mycosphaerellales</taxon>
        <taxon>Mycosphaerellaceae</taxon>
        <taxon>Zymoseptoria</taxon>
    </lineage>
</organism>
<dbReference type="InterPro" id="IPR018456">
    <property type="entry name" value="PTR2_symporter_CS"/>
</dbReference>
<dbReference type="FunFam" id="1.20.1250.20:FF:000085">
    <property type="entry name" value="MFS peptide transporter Ptr2"/>
    <property type="match status" value="1"/>
</dbReference>
<dbReference type="EMBL" id="LT853697">
    <property type="protein sequence ID" value="SMQ51773.1"/>
    <property type="molecule type" value="Genomic_DNA"/>
</dbReference>
<feature type="transmembrane region" description="Helical" evidence="8">
    <location>
        <begin position="273"/>
        <end position="296"/>
    </location>
</feature>
<protein>
    <recommendedName>
        <fullName evidence="11">Major facilitator superfamily (MFS) profile domain-containing protein</fullName>
    </recommendedName>
</protein>
<evidence type="ECO:0000256" key="8">
    <source>
        <dbReference type="SAM" id="Phobius"/>
    </source>
</evidence>
<dbReference type="PROSITE" id="PS01023">
    <property type="entry name" value="PTR2_2"/>
    <property type="match status" value="1"/>
</dbReference>
<evidence type="ECO:0000256" key="3">
    <source>
        <dbReference type="ARBA" id="ARBA00022448"/>
    </source>
</evidence>
<feature type="transmembrane region" description="Helical" evidence="8">
    <location>
        <begin position="431"/>
        <end position="450"/>
    </location>
</feature>
<evidence type="ECO:0000256" key="7">
    <source>
        <dbReference type="RuleBase" id="RU003755"/>
    </source>
</evidence>
<keyword evidence="5 8" id="KW-1133">Transmembrane helix</keyword>
<feature type="transmembrane region" description="Helical" evidence="8">
    <location>
        <begin position="190"/>
        <end position="209"/>
    </location>
</feature>
<dbReference type="Proteomes" id="UP000215127">
    <property type="component" value="Chromosome 6"/>
</dbReference>
<feature type="transmembrane region" description="Helical" evidence="8">
    <location>
        <begin position="489"/>
        <end position="509"/>
    </location>
</feature>
<feature type="transmembrane region" description="Helical" evidence="8">
    <location>
        <begin position="248"/>
        <end position="267"/>
    </location>
</feature>
<gene>
    <name evidence="9" type="ORF">ZT3D7_G6926</name>
</gene>
<comment type="similarity">
    <text evidence="2 7">Belongs to the major facilitator superfamily. Proton-dependent oligopeptide transporter (POT/PTR) (TC 2.A.17) family.</text>
</comment>
<evidence type="ECO:0000313" key="9">
    <source>
        <dbReference type="EMBL" id="SMQ51773.1"/>
    </source>
</evidence>
<feature type="transmembrane region" description="Helical" evidence="8">
    <location>
        <begin position="138"/>
        <end position="157"/>
    </location>
</feature>
<keyword evidence="6 8" id="KW-0472">Membrane</keyword>
<evidence type="ECO:0000256" key="4">
    <source>
        <dbReference type="ARBA" id="ARBA00022692"/>
    </source>
</evidence>
<keyword evidence="3 7" id="KW-0813">Transport</keyword>
<dbReference type="Pfam" id="PF00854">
    <property type="entry name" value="PTR2"/>
    <property type="match status" value="1"/>
</dbReference>
<evidence type="ECO:0000256" key="2">
    <source>
        <dbReference type="ARBA" id="ARBA00005982"/>
    </source>
</evidence>
<dbReference type="GO" id="GO:0005886">
    <property type="term" value="C:plasma membrane"/>
    <property type="evidence" value="ECO:0007669"/>
    <property type="project" value="UniProtKB-ARBA"/>
</dbReference>
<evidence type="ECO:0000256" key="5">
    <source>
        <dbReference type="ARBA" id="ARBA00022989"/>
    </source>
</evidence>
<feature type="transmembrane region" description="Helical" evidence="8">
    <location>
        <begin position="550"/>
        <end position="568"/>
    </location>
</feature>
<feature type="transmembrane region" description="Helical" evidence="8">
    <location>
        <begin position="164"/>
        <end position="184"/>
    </location>
</feature>
<dbReference type="SUPFAM" id="SSF103473">
    <property type="entry name" value="MFS general substrate transporter"/>
    <property type="match status" value="1"/>
</dbReference>
<evidence type="ECO:0000256" key="6">
    <source>
        <dbReference type="ARBA" id="ARBA00023136"/>
    </source>
</evidence>
<name>A0A1X7RWG1_ZYMT9</name>
<keyword evidence="10" id="KW-1185">Reference proteome</keyword>
<dbReference type="InterPro" id="IPR036259">
    <property type="entry name" value="MFS_trans_sf"/>
</dbReference>
<reference evidence="9 10" key="1">
    <citation type="submission" date="2016-06" db="EMBL/GenBank/DDBJ databases">
        <authorList>
            <person name="Kjaerup R.B."/>
            <person name="Dalgaard T.S."/>
            <person name="Juul-Madsen H.R."/>
        </authorList>
    </citation>
    <scope>NUCLEOTIDE SEQUENCE [LARGE SCALE GENOMIC DNA]</scope>
</reference>
<comment type="subcellular location">
    <subcellularLocation>
        <location evidence="1 7">Membrane</location>
        <topology evidence="1 7">Multi-pass membrane protein</topology>
    </subcellularLocation>
</comment>
<accession>A0A1X7RWG1</accession>
<evidence type="ECO:0000313" key="10">
    <source>
        <dbReference type="Proteomes" id="UP000215127"/>
    </source>
</evidence>
<proteinExistence type="inferred from homology"/>